<evidence type="ECO:0000313" key="2">
    <source>
        <dbReference type="EMBL" id="WTY94159.1"/>
    </source>
</evidence>
<dbReference type="EMBL" id="CP109535">
    <property type="protein sequence ID" value="WTY94159.1"/>
    <property type="molecule type" value="Genomic_DNA"/>
</dbReference>
<gene>
    <name evidence="2" type="ORF">OG626_04245</name>
</gene>
<sequence length="399" mass="41763">MTDPTPQPPSRTRPAWPHCGQGATAQETVGCRGRQVAGHSVCLAHLDDAERAAYLATLSPGDDLDHRGTPFTRDLLDQLLTALHAPARQGPYAGGAVFREASFVGDVDFHGAAFAGDADFNDVTFTGDADLHGTTFRAGADFTDASFAHVADFGGASFEGETHLGGVAFHGDARFDAATFSGGVEFGMTVFAGGAWFGGAAFTGHAWFSESSFARDARFGSAHFGGEADFADVSFAGDVHFAGAAFAGDLGFERSRLHSVRRLGPLACGGTVRLDNAQFGAPVTVEIAAAEASFRRTRWESTAALRIRRASVHLAGAVLEQPVTVVTYPVPFTDPQGEDLSESALTGRDAKVRLKSLDGVDAAHLTLTDVDVTGCALTGVVHLDRLSLEDTTTSSPSMP</sequence>
<feature type="region of interest" description="Disordered" evidence="1">
    <location>
        <begin position="1"/>
        <end position="22"/>
    </location>
</feature>
<name>A0AAU3GR32_9ACTN</name>
<dbReference type="InterPro" id="IPR001646">
    <property type="entry name" value="5peptide_repeat"/>
</dbReference>
<dbReference type="Gene3D" id="2.160.20.80">
    <property type="entry name" value="E3 ubiquitin-protein ligase SopA"/>
    <property type="match status" value="1"/>
</dbReference>
<dbReference type="AlphaFoldDB" id="A0AAU3GR32"/>
<dbReference type="Pfam" id="PF13576">
    <property type="entry name" value="Pentapeptide_3"/>
    <property type="match status" value="2"/>
</dbReference>
<evidence type="ECO:0000256" key="1">
    <source>
        <dbReference type="SAM" id="MobiDB-lite"/>
    </source>
</evidence>
<organism evidence="2">
    <name type="scientific">Streptomyces sp. NBC_01401</name>
    <dbReference type="NCBI Taxonomy" id="2903854"/>
    <lineage>
        <taxon>Bacteria</taxon>
        <taxon>Bacillati</taxon>
        <taxon>Actinomycetota</taxon>
        <taxon>Actinomycetes</taxon>
        <taxon>Kitasatosporales</taxon>
        <taxon>Streptomycetaceae</taxon>
        <taxon>Streptomyces</taxon>
    </lineage>
</organism>
<proteinExistence type="predicted"/>
<protein>
    <submittedName>
        <fullName evidence="2">Pentapeptide repeat-containing protein</fullName>
    </submittedName>
</protein>
<reference evidence="2" key="1">
    <citation type="submission" date="2022-10" db="EMBL/GenBank/DDBJ databases">
        <title>The complete genomes of actinobacterial strains from the NBC collection.</title>
        <authorList>
            <person name="Joergensen T.S."/>
            <person name="Alvarez Arevalo M."/>
            <person name="Sterndorff E.B."/>
            <person name="Faurdal D."/>
            <person name="Vuksanovic O."/>
            <person name="Mourched A.-S."/>
            <person name="Charusanti P."/>
            <person name="Shaw S."/>
            <person name="Blin K."/>
            <person name="Weber T."/>
        </authorList>
    </citation>
    <scope>NUCLEOTIDE SEQUENCE</scope>
    <source>
        <strain evidence="2">NBC_01401</strain>
    </source>
</reference>
<accession>A0AAU3GR32</accession>
<feature type="compositionally biased region" description="Pro residues" evidence="1">
    <location>
        <begin position="1"/>
        <end position="11"/>
    </location>
</feature>